<dbReference type="InterPro" id="IPR050187">
    <property type="entry name" value="Lipid_Phosphate_FormReg"/>
</dbReference>
<keyword evidence="10" id="KW-0443">Lipid metabolism</keyword>
<evidence type="ECO:0000256" key="6">
    <source>
        <dbReference type="ARBA" id="ARBA00022741"/>
    </source>
</evidence>
<keyword evidence="6" id="KW-0547">Nucleotide-binding</keyword>
<keyword evidence="7 14" id="KW-0418">Kinase</keyword>
<dbReference type="SUPFAM" id="SSF111331">
    <property type="entry name" value="NAD kinase/diacylglycerol kinase-like"/>
    <property type="match status" value="1"/>
</dbReference>
<evidence type="ECO:0000256" key="8">
    <source>
        <dbReference type="ARBA" id="ARBA00022840"/>
    </source>
</evidence>
<dbReference type="GO" id="GO:0016301">
    <property type="term" value="F:kinase activity"/>
    <property type="evidence" value="ECO:0007669"/>
    <property type="project" value="UniProtKB-KW"/>
</dbReference>
<feature type="domain" description="DAGKc" evidence="13">
    <location>
        <begin position="2"/>
        <end position="132"/>
    </location>
</feature>
<sequence length="303" mass="31561">MTMQRRATLIVNPAARGVPRRFDPARVAAYLAARGVDAEVAVPPTPAGATEAARAAAERGHDLCFVIGGDGSLRQAAEGLAGSGTALAAVPAGTVNIWAREAGIPRGIRAAIDCHLGGQVVPMDLGRADGHAFLLMAGIGWDAEIAAAVNPAWKRAAGDLAYILEGLLHLPALRTRRTRWRADGALCEETLAWMVLGNTRLYGGRIRLTPGARIDDGLLDAVAFCPHGPGETLAMAARVLAGQRRGQHIVAGRFAEVAVETPGLPVQLDGDPVGQTPMTFRAERGALLVSLPAGPLPDLWGEG</sequence>
<dbReference type="PANTHER" id="PTHR12358:SF106">
    <property type="entry name" value="LIPID KINASE YEGS"/>
    <property type="match status" value="1"/>
</dbReference>
<evidence type="ECO:0000313" key="15">
    <source>
        <dbReference type="Proteomes" id="UP001212803"/>
    </source>
</evidence>
<dbReference type="PANTHER" id="PTHR12358">
    <property type="entry name" value="SPHINGOSINE KINASE"/>
    <property type="match status" value="1"/>
</dbReference>
<dbReference type="RefSeq" id="WP_270057737.1">
    <property type="nucleotide sequence ID" value="NZ_CP115149.1"/>
</dbReference>
<evidence type="ECO:0000256" key="10">
    <source>
        <dbReference type="ARBA" id="ARBA00023098"/>
    </source>
</evidence>
<reference evidence="14 15" key="1">
    <citation type="journal article" date="2023" name="ISME J.">
        <title>Thermophilic Dehalococcoidia with unusual traits shed light on an unexpected past.</title>
        <authorList>
            <person name="Palmer M."/>
            <person name="Covington J.K."/>
            <person name="Zhou E.M."/>
            <person name="Thomas S.C."/>
            <person name="Habib N."/>
            <person name="Seymour C.O."/>
            <person name="Lai D."/>
            <person name="Johnston J."/>
            <person name="Hashimi A."/>
            <person name="Jiao J.Y."/>
            <person name="Muok A.R."/>
            <person name="Liu L."/>
            <person name="Xian W.D."/>
            <person name="Zhi X.Y."/>
            <person name="Li M.M."/>
            <person name="Silva L.P."/>
            <person name="Bowen B.P."/>
            <person name="Louie K."/>
            <person name="Briegel A."/>
            <person name="Pett-Ridge J."/>
            <person name="Weber P.K."/>
            <person name="Tocheva E.I."/>
            <person name="Woyke T."/>
            <person name="Northen T.R."/>
            <person name="Mayali X."/>
            <person name="Li W.J."/>
            <person name="Hedlund B.P."/>
        </authorList>
    </citation>
    <scope>NUCLEOTIDE SEQUENCE [LARGE SCALE GENOMIC DNA]</scope>
    <source>
        <strain evidence="14 15">YIM 72310</strain>
    </source>
</reference>
<evidence type="ECO:0000256" key="1">
    <source>
        <dbReference type="ARBA" id="ARBA00001946"/>
    </source>
</evidence>
<dbReference type="NCBIfam" id="TIGR00147">
    <property type="entry name" value="YegS/Rv2252/BmrU family lipid kinase"/>
    <property type="match status" value="1"/>
</dbReference>
<evidence type="ECO:0000256" key="4">
    <source>
        <dbReference type="ARBA" id="ARBA00022679"/>
    </source>
</evidence>
<accession>A0ABY7M9L4</accession>
<keyword evidence="11" id="KW-0594">Phospholipid biosynthesis</keyword>
<evidence type="ECO:0000256" key="11">
    <source>
        <dbReference type="ARBA" id="ARBA00023209"/>
    </source>
</evidence>
<evidence type="ECO:0000256" key="9">
    <source>
        <dbReference type="ARBA" id="ARBA00022842"/>
    </source>
</evidence>
<dbReference type="InterPro" id="IPR005218">
    <property type="entry name" value="Diacylglycerol/lipid_kinase"/>
</dbReference>
<organism evidence="14 15">
    <name type="scientific">Tepidiforma flava</name>
    <dbReference type="NCBI Taxonomy" id="3004094"/>
    <lineage>
        <taxon>Bacteria</taxon>
        <taxon>Bacillati</taxon>
        <taxon>Chloroflexota</taxon>
        <taxon>Tepidiformia</taxon>
        <taxon>Tepidiformales</taxon>
        <taxon>Tepidiformaceae</taxon>
        <taxon>Tepidiforma</taxon>
    </lineage>
</organism>
<comment type="cofactor">
    <cofactor evidence="1">
        <name>Mg(2+)</name>
        <dbReference type="ChEBI" id="CHEBI:18420"/>
    </cofactor>
</comment>
<keyword evidence="5" id="KW-0479">Metal-binding</keyword>
<dbReference type="Pfam" id="PF00781">
    <property type="entry name" value="DAGK_cat"/>
    <property type="match status" value="1"/>
</dbReference>
<dbReference type="PROSITE" id="PS50146">
    <property type="entry name" value="DAGK"/>
    <property type="match status" value="1"/>
</dbReference>
<dbReference type="Proteomes" id="UP001212803">
    <property type="component" value="Chromosome"/>
</dbReference>
<dbReference type="Pfam" id="PF19279">
    <property type="entry name" value="YegS_C"/>
    <property type="match status" value="1"/>
</dbReference>
<keyword evidence="4" id="KW-0808">Transferase</keyword>
<evidence type="ECO:0000313" key="14">
    <source>
        <dbReference type="EMBL" id="WBL37224.1"/>
    </source>
</evidence>
<keyword evidence="8" id="KW-0067">ATP-binding</keyword>
<evidence type="ECO:0000256" key="12">
    <source>
        <dbReference type="ARBA" id="ARBA00023264"/>
    </source>
</evidence>
<dbReference type="InterPro" id="IPR045540">
    <property type="entry name" value="YegS/DAGK_C"/>
</dbReference>
<evidence type="ECO:0000256" key="7">
    <source>
        <dbReference type="ARBA" id="ARBA00022777"/>
    </source>
</evidence>
<dbReference type="Gene3D" id="2.60.200.40">
    <property type="match status" value="1"/>
</dbReference>
<comment type="similarity">
    <text evidence="2">Belongs to the diacylglycerol/lipid kinase family.</text>
</comment>
<evidence type="ECO:0000256" key="5">
    <source>
        <dbReference type="ARBA" id="ARBA00022723"/>
    </source>
</evidence>
<evidence type="ECO:0000256" key="2">
    <source>
        <dbReference type="ARBA" id="ARBA00005983"/>
    </source>
</evidence>
<dbReference type="InterPro" id="IPR001206">
    <property type="entry name" value="Diacylglycerol_kinase_cat_dom"/>
</dbReference>
<dbReference type="InterPro" id="IPR016064">
    <property type="entry name" value="NAD/diacylglycerol_kinase_sf"/>
</dbReference>
<keyword evidence="9" id="KW-0460">Magnesium</keyword>
<name>A0ABY7M9L4_9CHLR</name>
<keyword evidence="15" id="KW-1185">Reference proteome</keyword>
<evidence type="ECO:0000256" key="3">
    <source>
        <dbReference type="ARBA" id="ARBA00022516"/>
    </source>
</evidence>
<gene>
    <name evidence="14" type="ORF">O0235_06555</name>
</gene>
<dbReference type="Gene3D" id="3.40.50.10330">
    <property type="entry name" value="Probable inorganic polyphosphate/atp-NAD kinase, domain 1"/>
    <property type="match status" value="1"/>
</dbReference>
<dbReference type="EMBL" id="CP115149">
    <property type="protein sequence ID" value="WBL37224.1"/>
    <property type="molecule type" value="Genomic_DNA"/>
</dbReference>
<protein>
    <submittedName>
        <fullName evidence="14">YegS/Rv2252/BmrU family lipid kinase</fullName>
    </submittedName>
</protein>
<evidence type="ECO:0000259" key="13">
    <source>
        <dbReference type="PROSITE" id="PS50146"/>
    </source>
</evidence>
<dbReference type="InterPro" id="IPR017438">
    <property type="entry name" value="ATP-NAD_kinase_N"/>
</dbReference>
<keyword evidence="12" id="KW-1208">Phospholipid metabolism</keyword>
<proteinExistence type="inferred from homology"/>
<keyword evidence="3" id="KW-0444">Lipid biosynthesis</keyword>